<dbReference type="InterPro" id="IPR023833">
    <property type="entry name" value="Signal_pept_SipW-depend-type"/>
</dbReference>
<dbReference type="NCBIfam" id="TIGR04088">
    <property type="entry name" value="cognate_SipW"/>
    <property type="match status" value="1"/>
</dbReference>
<organism evidence="1 4">
    <name type="scientific">Haloplanus rubicundus</name>
    <dbReference type="NCBI Taxonomy" id="1547898"/>
    <lineage>
        <taxon>Archaea</taxon>
        <taxon>Methanobacteriati</taxon>
        <taxon>Methanobacteriota</taxon>
        <taxon>Stenosarchaea group</taxon>
        <taxon>Halobacteria</taxon>
        <taxon>Halobacteriales</taxon>
        <taxon>Haloferacaceae</taxon>
        <taxon>Haloplanus</taxon>
    </lineage>
</organism>
<dbReference type="Proteomes" id="UP000252985">
    <property type="component" value="Chromosome"/>
</dbReference>
<evidence type="ECO:0000313" key="1">
    <source>
        <dbReference type="EMBL" id="AXG06789.1"/>
    </source>
</evidence>
<accession>A0A345E3L7</accession>
<dbReference type="PROSITE" id="PS51318">
    <property type="entry name" value="TAT"/>
    <property type="match status" value="1"/>
</dbReference>
<keyword evidence="4" id="KW-1185">Reference proteome</keyword>
<evidence type="ECO:0008006" key="5">
    <source>
        <dbReference type="Google" id="ProtNLM"/>
    </source>
</evidence>
<gene>
    <name evidence="2" type="ORF">DU484_10050</name>
    <name evidence="1" type="ORF">DU500_10295</name>
</gene>
<dbReference type="KEGG" id="haj:DU500_10295"/>
<reference evidence="2 3" key="1">
    <citation type="submission" date="2018-07" db="EMBL/GenBank/DDBJ databases">
        <title>Genome sequences of Haloplanus sp. CBA1112.</title>
        <authorList>
            <person name="Kim Y.B."/>
            <person name="Roh S.W."/>
        </authorList>
    </citation>
    <scope>NUCLEOTIDE SEQUENCE [LARGE SCALE GENOMIC DNA]</scope>
    <source>
        <strain evidence="2 3">CBA1112</strain>
    </source>
</reference>
<evidence type="ECO:0000313" key="2">
    <source>
        <dbReference type="EMBL" id="AXG11814.1"/>
    </source>
</evidence>
<evidence type="ECO:0000313" key="4">
    <source>
        <dbReference type="Proteomes" id="UP000253273"/>
    </source>
</evidence>
<dbReference type="Proteomes" id="UP000253273">
    <property type="component" value="Chromosome"/>
</dbReference>
<dbReference type="OrthoDB" id="137379at2157"/>
<evidence type="ECO:0000313" key="3">
    <source>
        <dbReference type="Proteomes" id="UP000252985"/>
    </source>
</evidence>
<dbReference type="InterPro" id="IPR006311">
    <property type="entry name" value="TAT_signal"/>
</dbReference>
<sequence length="403" mass="43579">MNAMPDEFELSRRKVLAALGTAGVASAGAGVGTSAFFSDEESFQNNRLVAGELDLKVDWQQTYNGESVNAFPDEDGDGQQDQIRTRESIANEAGLPIDSPSVENTFQAQFADVPDDHPRPLIELDDVKPGDSGSVLFSLHLFDNPGYIWMNGQCENDENGLTEPEAEDPDEGRGVELARAVQVTLWYDDGDGVPTADETVIYEGSLENLQYMLCDGIPLHGDRSTTFPSVNEIAPVSGDGLRGELAANGGGAGRACFENSTTAYLGFSWELPVDHANEIQSDTNRFDLGFYTEQCRHNDGASQEARLFTASCPNAEEIGWCKYEVTAMIAKSSVLCPFTVGDIICTPCIAPDRETCKLSKGETTNHTVTSVTGDQYCTVEVTSLRDACQDGCNGDHNIAPFLH</sequence>
<accession>A0A345EHZ2</accession>
<dbReference type="AlphaFoldDB" id="A0A345E3L7"/>
<dbReference type="KEGG" id="haq:DU484_10050"/>
<proteinExistence type="predicted"/>
<name>A0A345E3L7_9EURY</name>
<reference evidence="1 4" key="2">
    <citation type="submission" date="2018-07" db="EMBL/GenBank/DDBJ databases">
        <title>Genome sequences of Haloplanus sp. CBA1113.</title>
        <authorList>
            <person name="Kim Y.B."/>
            <person name="Roh S.W."/>
        </authorList>
    </citation>
    <scope>NUCLEOTIDE SEQUENCE [LARGE SCALE GENOMIC DNA]</scope>
    <source>
        <strain evidence="1 4">CBA1113</strain>
    </source>
</reference>
<dbReference type="EMBL" id="CP031148">
    <property type="protein sequence ID" value="AXG11814.1"/>
    <property type="molecule type" value="Genomic_DNA"/>
</dbReference>
<protein>
    <recommendedName>
        <fullName evidence="5">SipW-cognate class signal peptide</fullName>
    </recommendedName>
</protein>
<dbReference type="EMBL" id="CP031150">
    <property type="protein sequence ID" value="AXG06789.1"/>
    <property type="molecule type" value="Genomic_DNA"/>
</dbReference>